<dbReference type="CDD" id="cd04301">
    <property type="entry name" value="NAT_SF"/>
    <property type="match status" value="1"/>
</dbReference>
<feature type="domain" description="N-acetyltransferase" evidence="2">
    <location>
        <begin position="1"/>
        <end position="136"/>
    </location>
</feature>
<dbReference type="EMBL" id="CP049889">
    <property type="protein sequence ID" value="QIK52101.1"/>
    <property type="molecule type" value="Genomic_DNA"/>
</dbReference>
<accession>A0A6G7WIT4</accession>
<sequence length="150" mass="16764">MDIRLLSDKEKPPIDLLLSADPSLPLVMEYLEKGDCFVAESDKQVIGVYVLLATEPETVELVNVAVAEKYQSRGIGKLLVKDAIEKAKTKGFKTIEVGTGNSSIGQLALYQKCGFRITGVDKDFFIRNYEEEIYENGIQCQDMLRLAQEL</sequence>
<dbReference type="AlphaFoldDB" id="A0A6G7WIT4"/>
<evidence type="ECO:0000259" key="2">
    <source>
        <dbReference type="PROSITE" id="PS51186"/>
    </source>
</evidence>
<reference evidence="3 4" key="1">
    <citation type="journal article" date="2017" name="Int. J. Syst. Evol. Microbiol.">
        <title>Jeotgalibaca porci sp. nov. and Jeotgalibaca arthritidis sp. nov., isolated from pigs, and emended description of the genus Jeotgalibaca.</title>
        <authorList>
            <person name="Zamora L."/>
            <person name="Perez-Sancho M."/>
            <person name="Dominguez L."/>
            <person name="Fernandez-Garayzabal J.F."/>
            <person name="Vela A.I."/>
        </authorList>
    </citation>
    <scope>NUCLEOTIDE SEQUENCE [LARGE SCALE GENOMIC DNA]</scope>
    <source>
        <strain evidence="3 4">CCUG 69148</strain>
    </source>
</reference>
<proteinExistence type="predicted"/>
<dbReference type="PROSITE" id="PS51186">
    <property type="entry name" value="GNAT"/>
    <property type="match status" value="1"/>
</dbReference>
<gene>
    <name evidence="3" type="ORF">G7058_08695</name>
</gene>
<name>A0A6G7WIT4_9LACT</name>
<dbReference type="PANTHER" id="PTHR13947:SF37">
    <property type="entry name" value="LD18367P"/>
    <property type="match status" value="1"/>
</dbReference>
<evidence type="ECO:0000313" key="4">
    <source>
        <dbReference type="Proteomes" id="UP000501830"/>
    </source>
</evidence>
<dbReference type="InterPro" id="IPR016181">
    <property type="entry name" value="Acyl_CoA_acyltransferase"/>
</dbReference>
<dbReference type="RefSeq" id="WP_166063162.1">
    <property type="nucleotide sequence ID" value="NZ_CP049889.1"/>
</dbReference>
<dbReference type="GO" id="GO:0008080">
    <property type="term" value="F:N-acetyltransferase activity"/>
    <property type="evidence" value="ECO:0007669"/>
    <property type="project" value="InterPro"/>
</dbReference>
<organism evidence="3 4">
    <name type="scientific">Jeotgalibaca porci</name>
    <dbReference type="NCBI Taxonomy" id="1868793"/>
    <lineage>
        <taxon>Bacteria</taxon>
        <taxon>Bacillati</taxon>
        <taxon>Bacillota</taxon>
        <taxon>Bacilli</taxon>
        <taxon>Lactobacillales</taxon>
        <taxon>Carnobacteriaceae</taxon>
        <taxon>Jeotgalibaca</taxon>
    </lineage>
</organism>
<dbReference type="SUPFAM" id="SSF55729">
    <property type="entry name" value="Acyl-CoA N-acyltransferases (Nat)"/>
    <property type="match status" value="1"/>
</dbReference>
<dbReference type="KEGG" id="jpo:G7058_08695"/>
<dbReference type="Proteomes" id="UP000501830">
    <property type="component" value="Chromosome"/>
</dbReference>
<protein>
    <submittedName>
        <fullName evidence="3">GNAT family N-acetyltransferase</fullName>
    </submittedName>
</protein>
<evidence type="ECO:0000313" key="3">
    <source>
        <dbReference type="EMBL" id="QIK52101.1"/>
    </source>
</evidence>
<evidence type="ECO:0000256" key="1">
    <source>
        <dbReference type="ARBA" id="ARBA00022679"/>
    </source>
</evidence>
<dbReference type="GeneID" id="94553358"/>
<dbReference type="InterPro" id="IPR000182">
    <property type="entry name" value="GNAT_dom"/>
</dbReference>
<dbReference type="PANTHER" id="PTHR13947">
    <property type="entry name" value="GNAT FAMILY N-ACETYLTRANSFERASE"/>
    <property type="match status" value="1"/>
</dbReference>
<dbReference type="Gene3D" id="3.40.630.30">
    <property type="match status" value="1"/>
</dbReference>
<keyword evidence="4" id="KW-1185">Reference proteome</keyword>
<keyword evidence="1 3" id="KW-0808">Transferase</keyword>
<dbReference type="Pfam" id="PF00583">
    <property type="entry name" value="Acetyltransf_1"/>
    <property type="match status" value="1"/>
</dbReference>
<dbReference type="InterPro" id="IPR050769">
    <property type="entry name" value="NAT_camello-type"/>
</dbReference>